<dbReference type="RefSeq" id="WP_252114972.1">
    <property type="nucleotide sequence ID" value="NZ_JAMSHT010000001.1"/>
</dbReference>
<proteinExistence type="predicted"/>
<dbReference type="EMBL" id="JAMSHT010000001">
    <property type="protein sequence ID" value="MCM8558223.1"/>
    <property type="molecule type" value="Genomic_DNA"/>
</dbReference>
<feature type="domain" description="Lipid/polyisoprenoid-binding YceI-like" evidence="2">
    <location>
        <begin position="41"/>
        <end position="211"/>
    </location>
</feature>
<reference evidence="3" key="1">
    <citation type="submission" date="2022-06" db="EMBL/GenBank/DDBJ databases">
        <title>Sphingomicrobium sedimins sp. nov., a marine bacterium isolated from tidal flat.</title>
        <authorList>
            <person name="Kim C.-H."/>
            <person name="Yoo Y."/>
            <person name="Kim J.-J."/>
        </authorList>
    </citation>
    <scope>NUCLEOTIDE SEQUENCE</scope>
    <source>
        <strain evidence="3">GRR-S6-50</strain>
    </source>
</reference>
<keyword evidence="4" id="KW-1185">Reference proteome</keyword>
<dbReference type="InterPro" id="IPR036761">
    <property type="entry name" value="TTHA0802/YceI-like_sf"/>
</dbReference>
<gene>
    <name evidence="3" type="ORF">NDO55_10385</name>
</gene>
<evidence type="ECO:0000313" key="3">
    <source>
        <dbReference type="EMBL" id="MCM8558223.1"/>
    </source>
</evidence>
<feature type="signal peptide" evidence="1">
    <location>
        <begin position="1"/>
        <end position="21"/>
    </location>
</feature>
<dbReference type="SMART" id="SM00867">
    <property type="entry name" value="YceI"/>
    <property type="match status" value="1"/>
</dbReference>
<evidence type="ECO:0000313" key="4">
    <source>
        <dbReference type="Proteomes" id="UP001155128"/>
    </source>
</evidence>
<dbReference type="PANTHER" id="PTHR34406:SF1">
    <property type="entry name" value="PROTEIN YCEI"/>
    <property type="match status" value="1"/>
</dbReference>
<dbReference type="InterPro" id="IPR007372">
    <property type="entry name" value="Lipid/polyisoprenoid-bd_YceI"/>
</dbReference>
<name>A0A9X2EHN4_9SPHN</name>
<protein>
    <submittedName>
        <fullName evidence="3">YceI family protein</fullName>
    </submittedName>
</protein>
<dbReference type="Pfam" id="PF04264">
    <property type="entry name" value="YceI"/>
    <property type="match status" value="1"/>
</dbReference>
<sequence length="213" mass="22075">MKTNLIAALAATTLLAGTAAAFQPAGAPATAEEIASVEAGTYTTDPAHSLVAWSVSHFGFNPYWGSFGDVEGTMFLDPDNLEATSLDVTIPIDSIVVNSAGLREHLLRPGQDGGDPDFFGPDAGEARFVSTSVEQTGATSAILRGNLTLLGNTRPVTIAATFTGAGANPMSQAPTIGFTGRARILRSQFGVSGFIPAISDEVDIDISIAFERQ</sequence>
<organism evidence="3 4">
    <name type="scientific">Sphingomicrobium sediminis</name>
    <dbReference type="NCBI Taxonomy" id="2950949"/>
    <lineage>
        <taxon>Bacteria</taxon>
        <taxon>Pseudomonadati</taxon>
        <taxon>Pseudomonadota</taxon>
        <taxon>Alphaproteobacteria</taxon>
        <taxon>Sphingomonadales</taxon>
        <taxon>Sphingomonadaceae</taxon>
        <taxon>Sphingomicrobium</taxon>
    </lineage>
</organism>
<evidence type="ECO:0000259" key="2">
    <source>
        <dbReference type="SMART" id="SM00867"/>
    </source>
</evidence>
<dbReference type="PANTHER" id="PTHR34406">
    <property type="entry name" value="PROTEIN YCEI"/>
    <property type="match status" value="1"/>
</dbReference>
<dbReference type="Proteomes" id="UP001155128">
    <property type="component" value="Unassembled WGS sequence"/>
</dbReference>
<dbReference type="Gene3D" id="2.40.128.110">
    <property type="entry name" value="Lipid/polyisoprenoid-binding, YceI-like"/>
    <property type="match status" value="1"/>
</dbReference>
<feature type="chain" id="PRO_5040753194" evidence="1">
    <location>
        <begin position="22"/>
        <end position="213"/>
    </location>
</feature>
<accession>A0A9X2EHN4</accession>
<dbReference type="AlphaFoldDB" id="A0A9X2EHN4"/>
<dbReference type="SUPFAM" id="SSF101874">
    <property type="entry name" value="YceI-like"/>
    <property type="match status" value="1"/>
</dbReference>
<keyword evidence="1" id="KW-0732">Signal</keyword>
<evidence type="ECO:0000256" key="1">
    <source>
        <dbReference type="SAM" id="SignalP"/>
    </source>
</evidence>
<comment type="caution">
    <text evidence="3">The sequence shown here is derived from an EMBL/GenBank/DDBJ whole genome shotgun (WGS) entry which is preliminary data.</text>
</comment>